<evidence type="ECO:0000313" key="7">
    <source>
        <dbReference type="EMBL" id="KFK34524.1"/>
    </source>
</evidence>
<evidence type="ECO:0000256" key="2">
    <source>
        <dbReference type="ARBA" id="ARBA00022801"/>
    </source>
</evidence>
<keyword evidence="3 5" id="KW-0063">Aspartyl esterase</keyword>
<evidence type="ECO:0000256" key="4">
    <source>
        <dbReference type="PROSITE-ProRule" id="PRU10040"/>
    </source>
</evidence>
<dbReference type="Gene3D" id="2.160.20.10">
    <property type="entry name" value="Single-stranded right-handed beta-helix, Pectin lyase-like"/>
    <property type="match status" value="1"/>
</dbReference>
<dbReference type="eggNOG" id="ENOG502QUQ5">
    <property type="taxonomic scope" value="Eukaryota"/>
</dbReference>
<proteinExistence type="predicted"/>
<dbReference type="PANTHER" id="PTHR31707">
    <property type="entry name" value="PECTINESTERASE"/>
    <property type="match status" value="1"/>
</dbReference>
<dbReference type="OMA" id="DICIENT"/>
<dbReference type="EMBL" id="CM002873">
    <property type="protein sequence ID" value="KFK34524.1"/>
    <property type="molecule type" value="Genomic_DNA"/>
</dbReference>
<feature type="active site" evidence="4">
    <location>
        <position position="136"/>
    </location>
</feature>
<protein>
    <recommendedName>
        <fullName evidence="5">Pectinesterase</fullName>
        <ecNumber evidence="5">3.1.1.11</ecNumber>
    </recommendedName>
</protein>
<dbReference type="OrthoDB" id="1025311at2759"/>
<gene>
    <name evidence="7" type="ordered locus">AALP_Aa5g157000</name>
</gene>
<dbReference type="Proteomes" id="UP000029120">
    <property type="component" value="Chromosome 5"/>
</dbReference>
<evidence type="ECO:0000256" key="5">
    <source>
        <dbReference type="RuleBase" id="RU000589"/>
    </source>
</evidence>
<evidence type="ECO:0000313" key="8">
    <source>
        <dbReference type="Proteomes" id="UP000029120"/>
    </source>
</evidence>
<dbReference type="GO" id="GO:0045490">
    <property type="term" value="P:pectin catabolic process"/>
    <property type="evidence" value="ECO:0007669"/>
    <property type="project" value="UniProtKB-UniRule"/>
</dbReference>
<keyword evidence="8" id="KW-1185">Reference proteome</keyword>
<evidence type="ECO:0000259" key="6">
    <source>
        <dbReference type="Pfam" id="PF01095"/>
    </source>
</evidence>
<comment type="pathway">
    <text evidence="1 5">Glycan metabolism; pectin degradation; 2-dehydro-3-deoxy-D-gluconate from pectin: step 1/5.</text>
</comment>
<dbReference type="Gramene" id="KFK34524">
    <property type="protein sequence ID" value="KFK34524"/>
    <property type="gene ID" value="AALP_AA5G157000"/>
</dbReference>
<comment type="catalytic activity">
    <reaction evidence="5">
        <text>[(1-&gt;4)-alpha-D-galacturonosyl methyl ester](n) + n H2O = [(1-&gt;4)-alpha-D-galacturonosyl](n) + n methanol + n H(+)</text>
        <dbReference type="Rhea" id="RHEA:22380"/>
        <dbReference type="Rhea" id="RHEA-COMP:14570"/>
        <dbReference type="Rhea" id="RHEA-COMP:14573"/>
        <dbReference type="ChEBI" id="CHEBI:15377"/>
        <dbReference type="ChEBI" id="CHEBI:15378"/>
        <dbReference type="ChEBI" id="CHEBI:17790"/>
        <dbReference type="ChEBI" id="CHEBI:140522"/>
        <dbReference type="ChEBI" id="CHEBI:140523"/>
        <dbReference type="EC" id="3.1.1.11"/>
    </reaction>
</comment>
<dbReference type="GO" id="GO:0042545">
    <property type="term" value="P:cell wall modification"/>
    <property type="evidence" value="ECO:0007669"/>
    <property type="project" value="UniProtKB-UniRule"/>
</dbReference>
<dbReference type="InterPro" id="IPR033131">
    <property type="entry name" value="Pectinesterase_Asp_AS"/>
</dbReference>
<keyword evidence="2 5" id="KW-0378">Hydrolase</keyword>
<evidence type="ECO:0000256" key="1">
    <source>
        <dbReference type="ARBA" id="ARBA00005184"/>
    </source>
</evidence>
<dbReference type="InterPro" id="IPR011050">
    <property type="entry name" value="Pectin_lyase_fold/virulence"/>
</dbReference>
<dbReference type="InterPro" id="IPR012334">
    <property type="entry name" value="Pectin_lyas_fold"/>
</dbReference>
<accession>A0A087GXC2</accession>
<sequence length="273" mass="31154">MLNYAVKHRRSNVKPILLFPKTAREKGISEPYNRRTKTNILIIGDERDKTVITGSLNQKDGVKTFNSATLDGAGFIGQSFCIRNTAGPEKGQAVALRVTGDKAALYLCGIEGYQDTLYAHSKNQFYRECYISGTVDFIFGDATAVFQKCQIEARKDGNNNWITAQKRETKDGATVKTYLGRPWGDFARVVFMECDMDDVIDPYRWADWNKRESTVCYREYKNRGLGAVTSGRVKWEGFRVIRDPKDVEEFTVRKFLYPDSWLNLTGVPYDEDL</sequence>
<dbReference type="Pfam" id="PF01095">
    <property type="entry name" value="Pectinesterase"/>
    <property type="match status" value="2"/>
</dbReference>
<dbReference type="InterPro" id="IPR000070">
    <property type="entry name" value="Pectinesterase_cat"/>
</dbReference>
<organism evidence="7 8">
    <name type="scientific">Arabis alpina</name>
    <name type="common">Alpine rock-cress</name>
    <dbReference type="NCBI Taxonomy" id="50452"/>
    <lineage>
        <taxon>Eukaryota</taxon>
        <taxon>Viridiplantae</taxon>
        <taxon>Streptophyta</taxon>
        <taxon>Embryophyta</taxon>
        <taxon>Tracheophyta</taxon>
        <taxon>Spermatophyta</taxon>
        <taxon>Magnoliopsida</taxon>
        <taxon>eudicotyledons</taxon>
        <taxon>Gunneridae</taxon>
        <taxon>Pentapetalae</taxon>
        <taxon>rosids</taxon>
        <taxon>malvids</taxon>
        <taxon>Brassicales</taxon>
        <taxon>Brassicaceae</taxon>
        <taxon>Arabideae</taxon>
        <taxon>Arabis</taxon>
    </lineage>
</organism>
<feature type="domain" description="Pectinesterase catalytic" evidence="6">
    <location>
        <begin position="35"/>
        <end position="172"/>
    </location>
</feature>
<name>A0A087GXC2_ARAAL</name>
<dbReference type="GO" id="GO:0030599">
    <property type="term" value="F:pectinesterase activity"/>
    <property type="evidence" value="ECO:0007669"/>
    <property type="project" value="UniProtKB-UniRule"/>
</dbReference>
<dbReference type="PROSITE" id="PS00503">
    <property type="entry name" value="PECTINESTERASE_2"/>
    <property type="match status" value="1"/>
</dbReference>
<dbReference type="SUPFAM" id="SSF51126">
    <property type="entry name" value="Pectin lyase-like"/>
    <property type="match status" value="1"/>
</dbReference>
<evidence type="ECO:0000256" key="3">
    <source>
        <dbReference type="ARBA" id="ARBA00023085"/>
    </source>
</evidence>
<dbReference type="AlphaFoldDB" id="A0A087GXC2"/>
<dbReference type="EC" id="3.1.1.11" evidence="5"/>
<feature type="domain" description="Pectinesterase catalytic" evidence="6">
    <location>
        <begin position="173"/>
        <end position="256"/>
    </location>
</feature>
<dbReference type="UniPathway" id="UPA00545">
    <property type="reaction ID" value="UER00823"/>
</dbReference>
<reference evidence="8" key="1">
    <citation type="journal article" date="2015" name="Nat. Plants">
        <title>Genome expansion of Arabis alpina linked with retrotransposition and reduced symmetric DNA methylation.</title>
        <authorList>
            <person name="Willing E.M."/>
            <person name="Rawat V."/>
            <person name="Mandakova T."/>
            <person name="Maumus F."/>
            <person name="James G.V."/>
            <person name="Nordstroem K.J."/>
            <person name="Becker C."/>
            <person name="Warthmann N."/>
            <person name="Chica C."/>
            <person name="Szarzynska B."/>
            <person name="Zytnicki M."/>
            <person name="Albani M.C."/>
            <person name="Kiefer C."/>
            <person name="Bergonzi S."/>
            <person name="Castaings L."/>
            <person name="Mateos J.L."/>
            <person name="Berns M.C."/>
            <person name="Bujdoso N."/>
            <person name="Piofczyk T."/>
            <person name="de Lorenzo L."/>
            <person name="Barrero-Sicilia C."/>
            <person name="Mateos I."/>
            <person name="Piednoel M."/>
            <person name="Hagmann J."/>
            <person name="Chen-Min-Tao R."/>
            <person name="Iglesias-Fernandez R."/>
            <person name="Schuster S.C."/>
            <person name="Alonso-Blanco C."/>
            <person name="Roudier F."/>
            <person name="Carbonero P."/>
            <person name="Paz-Ares J."/>
            <person name="Davis S.J."/>
            <person name="Pecinka A."/>
            <person name="Quesneville H."/>
            <person name="Colot V."/>
            <person name="Lysak M.A."/>
            <person name="Weigel D."/>
            <person name="Coupland G."/>
            <person name="Schneeberger K."/>
        </authorList>
    </citation>
    <scope>NUCLEOTIDE SEQUENCE [LARGE SCALE GENOMIC DNA]</scope>
    <source>
        <strain evidence="8">cv. Pajares</strain>
    </source>
</reference>